<dbReference type="NCBIfam" id="TIGR00186">
    <property type="entry name" value="rRNA_methyl_3"/>
    <property type="match status" value="1"/>
</dbReference>
<dbReference type="GeneID" id="96866258"/>
<dbReference type="EMBL" id="CP033512">
    <property type="protein sequence ID" value="QHG89948.1"/>
    <property type="molecule type" value="Genomic_DNA"/>
</dbReference>
<dbReference type="OrthoDB" id="9794400at2"/>
<sequence length="242" mass="27288">MEKYILGKKSVIEAFKSNRLKALYTKVVFPEVSDIKKKNIPVYFGNNKIFSTFNNVNHQNVIGVVDSKEKLFIEDIQEFLEIANNVSSKLTNKKIVLVLDEIQDAGNFGSIMRTSFGLGVKNLIFKKDNQVQINETVMKTSMGSYEQLNLLRVTNLSNTIEKLKDNGYWIVSSALNDDSIDISKQKLNFDKVAIIFGNENNGVSPNLLKKSDAIIKIPMEDNSVQSFNVSVSVGIILFYLLF</sequence>
<dbReference type="SUPFAM" id="SSF75217">
    <property type="entry name" value="alpha/beta knot"/>
    <property type="match status" value="1"/>
</dbReference>
<dbReference type="InterPro" id="IPR001537">
    <property type="entry name" value="SpoU_MeTrfase"/>
</dbReference>
<dbReference type="CDD" id="cd18103">
    <property type="entry name" value="SpoU-like_RlmB"/>
    <property type="match status" value="1"/>
</dbReference>
<dbReference type="Proteomes" id="UP000464283">
    <property type="component" value="Chromosome"/>
</dbReference>
<evidence type="ECO:0000256" key="3">
    <source>
        <dbReference type="ARBA" id="ARBA00022679"/>
    </source>
</evidence>
<proteinExistence type="inferred from homology"/>
<keyword evidence="3" id="KW-0808">Transferase</keyword>
<comment type="similarity">
    <text evidence="1">Belongs to the class IV-like SAM-binding methyltransferase superfamily. RNA methyltransferase TrmH family.</text>
</comment>
<dbReference type="RefSeq" id="WP_004024721.1">
    <property type="nucleotide sequence ID" value="NZ_AGFP01000008.1"/>
</dbReference>
<evidence type="ECO:0000313" key="4">
    <source>
        <dbReference type="EMBL" id="QHG89948.1"/>
    </source>
</evidence>
<gene>
    <name evidence="4" type="primary">rlmB</name>
    <name evidence="4" type="ORF">EER00_03580</name>
</gene>
<dbReference type="Pfam" id="PF00588">
    <property type="entry name" value="SpoU_methylase"/>
    <property type="match status" value="1"/>
</dbReference>
<dbReference type="InterPro" id="IPR004441">
    <property type="entry name" value="rRNA_MeTrfase_TrmH"/>
</dbReference>
<dbReference type="GO" id="GO:0006396">
    <property type="term" value="P:RNA processing"/>
    <property type="evidence" value="ECO:0007669"/>
    <property type="project" value="InterPro"/>
</dbReference>
<evidence type="ECO:0000313" key="5">
    <source>
        <dbReference type="Proteomes" id="UP000464283"/>
    </source>
</evidence>
<dbReference type="InterPro" id="IPR029026">
    <property type="entry name" value="tRNA_m1G_MTases_N"/>
</dbReference>
<dbReference type="GO" id="GO:0005829">
    <property type="term" value="C:cytosol"/>
    <property type="evidence" value="ECO:0007669"/>
    <property type="project" value="TreeGrafter"/>
</dbReference>
<evidence type="ECO:0000256" key="2">
    <source>
        <dbReference type="ARBA" id="ARBA00022603"/>
    </source>
</evidence>
<dbReference type="PANTHER" id="PTHR46429:SF1">
    <property type="entry name" value="23S RRNA (GUANOSINE-2'-O-)-METHYLTRANSFERASE RLMB"/>
    <property type="match status" value="1"/>
</dbReference>
<reference evidence="5" key="1">
    <citation type="submission" date="2018-11" db="EMBL/GenBank/DDBJ databases">
        <title>The first complete genome sequence of Mycoplasma iowae strain 695.</title>
        <authorList>
            <person name="Ghanem M."/>
            <person name="El-Gazzar M."/>
        </authorList>
    </citation>
    <scope>NUCLEOTIDE SEQUENCE [LARGE SCALE GENOMIC DNA]</scope>
    <source>
        <strain evidence="5">695</strain>
    </source>
</reference>
<dbReference type="GO" id="GO:0032259">
    <property type="term" value="P:methylation"/>
    <property type="evidence" value="ECO:0007669"/>
    <property type="project" value="UniProtKB-KW"/>
</dbReference>
<dbReference type="Gene3D" id="3.40.1280.10">
    <property type="match status" value="1"/>
</dbReference>
<dbReference type="Pfam" id="PF08032">
    <property type="entry name" value="SpoU_sub_bind"/>
    <property type="match status" value="1"/>
</dbReference>
<dbReference type="GO" id="GO:0008173">
    <property type="term" value="F:RNA methyltransferase activity"/>
    <property type="evidence" value="ECO:0007669"/>
    <property type="project" value="InterPro"/>
</dbReference>
<evidence type="ECO:0000256" key="1">
    <source>
        <dbReference type="ARBA" id="ARBA00007228"/>
    </source>
</evidence>
<dbReference type="KEGG" id="miw:EER00_03580"/>
<dbReference type="AlphaFoldDB" id="A0A6P1LES2"/>
<protein>
    <submittedName>
        <fullName evidence="4">23S rRNA (Guanosine(2251)-2'-O)-methyltransferase RlmB</fullName>
    </submittedName>
</protein>
<accession>A0A6P1LES2</accession>
<dbReference type="GO" id="GO:0003723">
    <property type="term" value="F:RNA binding"/>
    <property type="evidence" value="ECO:0007669"/>
    <property type="project" value="InterPro"/>
</dbReference>
<dbReference type="InterPro" id="IPR029028">
    <property type="entry name" value="Alpha/beta_knot_MTases"/>
</dbReference>
<keyword evidence="2" id="KW-0489">Methyltransferase</keyword>
<dbReference type="PANTHER" id="PTHR46429">
    <property type="entry name" value="23S RRNA (GUANOSINE-2'-O-)-METHYLTRANSFERASE RLMB"/>
    <property type="match status" value="1"/>
</dbReference>
<organism evidence="4 5">
    <name type="scientific">Malacoplasma iowae 695</name>
    <dbReference type="NCBI Taxonomy" id="1048830"/>
    <lineage>
        <taxon>Bacteria</taxon>
        <taxon>Bacillati</taxon>
        <taxon>Mycoplasmatota</taxon>
        <taxon>Mycoplasmoidales</taxon>
        <taxon>Mycoplasmoidaceae</taxon>
        <taxon>Malacoplasma</taxon>
    </lineage>
</organism>
<dbReference type="InterPro" id="IPR013123">
    <property type="entry name" value="SpoU_subst-bd"/>
</dbReference>
<name>A0A6P1LES2_MALIO</name>